<evidence type="ECO:0000313" key="2">
    <source>
        <dbReference type="Proteomes" id="UP001595530"/>
    </source>
</evidence>
<gene>
    <name evidence="1" type="ORF">ACFOFO_01660</name>
</gene>
<dbReference type="RefSeq" id="WP_390329043.1">
    <property type="nucleotide sequence ID" value="NZ_JBHRTP010000005.1"/>
</dbReference>
<protein>
    <recommendedName>
        <fullName evidence="3">TetR family transcriptional regulator</fullName>
    </recommendedName>
</protein>
<name>A0ABV7EXR0_9BURK</name>
<accession>A0ABV7EXR0</accession>
<organism evidence="1 2">
    <name type="scientific">Undibacterium arcticum</name>
    <dbReference type="NCBI Taxonomy" id="1762892"/>
    <lineage>
        <taxon>Bacteria</taxon>
        <taxon>Pseudomonadati</taxon>
        <taxon>Pseudomonadota</taxon>
        <taxon>Betaproteobacteria</taxon>
        <taxon>Burkholderiales</taxon>
        <taxon>Oxalobacteraceae</taxon>
        <taxon>Undibacterium</taxon>
    </lineage>
</organism>
<comment type="caution">
    <text evidence="1">The sequence shown here is derived from an EMBL/GenBank/DDBJ whole genome shotgun (WGS) entry which is preliminary data.</text>
</comment>
<dbReference type="Proteomes" id="UP001595530">
    <property type="component" value="Unassembled WGS sequence"/>
</dbReference>
<reference evidence="2" key="1">
    <citation type="journal article" date="2019" name="Int. J. Syst. Evol. Microbiol.">
        <title>The Global Catalogue of Microorganisms (GCM) 10K type strain sequencing project: providing services to taxonomists for standard genome sequencing and annotation.</title>
        <authorList>
            <consortium name="The Broad Institute Genomics Platform"/>
            <consortium name="The Broad Institute Genome Sequencing Center for Infectious Disease"/>
            <person name="Wu L."/>
            <person name="Ma J."/>
        </authorList>
    </citation>
    <scope>NUCLEOTIDE SEQUENCE [LARGE SCALE GENOMIC DNA]</scope>
    <source>
        <strain evidence="2">KCTC 42986</strain>
    </source>
</reference>
<keyword evidence="2" id="KW-1185">Reference proteome</keyword>
<dbReference type="EMBL" id="JBHRTP010000005">
    <property type="protein sequence ID" value="MFC3106678.1"/>
    <property type="molecule type" value="Genomic_DNA"/>
</dbReference>
<evidence type="ECO:0008006" key="3">
    <source>
        <dbReference type="Google" id="ProtNLM"/>
    </source>
</evidence>
<sequence>MNPSACTPVKLLEVARIDPAVLALAGTATITDLAAEHDVSGKFVYQRANKASAALA</sequence>
<proteinExistence type="predicted"/>
<evidence type="ECO:0000313" key="1">
    <source>
        <dbReference type="EMBL" id="MFC3106678.1"/>
    </source>
</evidence>